<dbReference type="Proteomes" id="UP000619293">
    <property type="component" value="Unassembled WGS sequence"/>
</dbReference>
<name>A0A8J3JWC6_9ACTN</name>
<accession>A0A8J3JWC6</accession>
<proteinExistence type="predicted"/>
<sequence length="77" mass="8468">MVISVTRSGWRHDSSMRTPARSDRYSGRERPACRMNHTGVCGTDCPRHARTNAEPAVRPVGLVSVTLLITAIVPPVR</sequence>
<feature type="compositionally biased region" description="Basic and acidic residues" evidence="1">
    <location>
        <begin position="10"/>
        <end position="31"/>
    </location>
</feature>
<keyword evidence="3" id="KW-1185">Reference proteome</keyword>
<protein>
    <submittedName>
        <fullName evidence="2">Uncharacterized protein</fullName>
    </submittedName>
</protein>
<gene>
    <name evidence="2" type="ORF">Cch02nite_15160</name>
</gene>
<feature type="region of interest" description="Disordered" evidence="1">
    <location>
        <begin position="1"/>
        <end position="31"/>
    </location>
</feature>
<evidence type="ECO:0000256" key="1">
    <source>
        <dbReference type="SAM" id="MobiDB-lite"/>
    </source>
</evidence>
<organism evidence="2 3">
    <name type="scientific">Catellatospora chokoriensis</name>
    <dbReference type="NCBI Taxonomy" id="310353"/>
    <lineage>
        <taxon>Bacteria</taxon>
        <taxon>Bacillati</taxon>
        <taxon>Actinomycetota</taxon>
        <taxon>Actinomycetes</taxon>
        <taxon>Micromonosporales</taxon>
        <taxon>Micromonosporaceae</taxon>
        <taxon>Catellatospora</taxon>
    </lineage>
</organism>
<reference evidence="2 3" key="1">
    <citation type="submission" date="2021-01" db="EMBL/GenBank/DDBJ databases">
        <title>Whole genome shotgun sequence of Catellatospora chokoriensis NBRC 107358.</title>
        <authorList>
            <person name="Komaki H."/>
            <person name="Tamura T."/>
        </authorList>
    </citation>
    <scope>NUCLEOTIDE SEQUENCE [LARGE SCALE GENOMIC DNA]</scope>
    <source>
        <strain evidence="2 3">NBRC 107358</strain>
    </source>
</reference>
<evidence type="ECO:0000313" key="3">
    <source>
        <dbReference type="Proteomes" id="UP000619293"/>
    </source>
</evidence>
<comment type="caution">
    <text evidence="2">The sequence shown here is derived from an EMBL/GenBank/DDBJ whole genome shotgun (WGS) entry which is preliminary data.</text>
</comment>
<dbReference type="EMBL" id="BONG01000006">
    <property type="protein sequence ID" value="GIF88072.1"/>
    <property type="molecule type" value="Genomic_DNA"/>
</dbReference>
<evidence type="ECO:0000313" key="2">
    <source>
        <dbReference type="EMBL" id="GIF88072.1"/>
    </source>
</evidence>
<dbReference type="AlphaFoldDB" id="A0A8J3JWC6"/>